<dbReference type="Proteomes" id="UP001281761">
    <property type="component" value="Unassembled WGS sequence"/>
</dbReference>
<name>A0ABQ9YM64_9EUKA</name>
<comment type="caution">
    <text evidence="2">The sequence shown here is derived from an EMBL/GenBank/DDBJ whole genome shotgun (WGS) entry which is preliminary data.</text>
</comment>
<proteinExistence type="predicted"/>
<reference evidence="2 3" key="1">
    <citation type="journal article" date="2022" name="bioRxiv">
        <title>Genomics of Preaxostyla Flagellates Illuminates Evolutionary Transitions and the Path Towards Mitochondrial Loss.</title>
        <authorList>
            <person name="Novak L.V.F."/>
            <person name="Treitli S.C."/>
            <person name="Pyrih J."/>
            <person name="Halakuc P."/>
            <person name="Pipaliya S.V."/>
            <person name="Vacek V."/>
            <person name="Brzon O."/>
            <person name="Soukal P."/>
            <person name="Eme L."/>
            <person name="Dacks J.B."/>
            <person name="Karnkowska A."/>
            <person name="Elias M."/>
            <person name="Hampl V."/>
        </authorList>
    </citation>
    <scope>NUCLEOTIDE SEQUENCE [LARGE SCALE GENOMIC DNA]</scope>
    <source>
        <strain evidence="2">NAU3</strain>
        <tissue evidence="2">Gut</tissue>
    </source>
</reference>
<protein>
    <submittedName>
        <fullName evidence="2">Uncharacterized protein</fullName>
    </submittedName>
</protein>
<evidence type="ECO:0000313" key="2">
    <source>
        <dbReference type="EMBL" id="KAK2964639.1"/>
    </source>
</evidence>
<accession>A0ABQ9YM64</accession>
<feature type="compositionally biased region" description="Polar residues" evidence="1">
    <location>
        <begin position="582"/>
        <end position="595"/>
    </location>
</feature>
<dbReference type="EMBL" id="JARBJD010000002">
    <property type="protein sequence ID" value="KAK2964639.1"/>
    <property type="molecule type" value="Genomic_DNA"/>
</dbReference>
<feature type="region of interest" description="Disordered" evidence="1">
    <location>
        <begin position="567"/>
        <end position="603"/>
    </location>
</feature>
<sequence>MLSSVILESFPFLLEMPFNISHTSFTIDISHSLATSLFTVTLPRAFKRNNTISRSEHPFRDFSNQRAVSSGPTTSNWFIDSFPNQPLPPNQDFPFFGSSLSRIGDLARSTVSYFNIEPNMKKSFFFEDDGRVSTQPLLYVRNFYAGFRKKEPSNRTTSEFSFHDPIAFVTPPPLELSSFSAIHPHCLSDCDEHQLSLLTHNLEQHTECLKLNPNRPQQTSRTTLWAFYLHSITFLLNQGDRPPQRTPHLSRLLSALIALTNTLLAVVPFHFSAALLLHILFHSFHSSTDPEKREEFKVFLPDSSHDYPNPLFAILDELFGEWKNPFNQQISFLSSFNHIFTELLANPTQVLSLLLPSYFVLPPLSSIILSSFSVFLLPIPPHSPSPDTPILLISSFISALFELLLLLSRHDGTDTSDAMTLVASFVHLSVLRSPELVAVLFGGDKVPFDTSLIPFVLQCIPSLHIASHHLLSFLRLHPNSADQAGEEAGEWMLSHPDHVVFGVSFLASLSKQYPNESFKKLCNVVCSALLKLNDDPRAQTLRAALEHPLLVIFSVFPALSLAFGPQQTTSDSSSQDCDEGISTPTIEDQQVPTLTNEDEDNSS</sequence>
<keyword evidence="3" id="KW-1185">Reference proteome</keyword>
<evidence type="ECO:0000313" key="3">
    <source>
        <dbReference type="Proteomes" id="UP001281761"/>
    </source>
</evidence>
<organism evidence="2 3">
    <name type="scientific">Blattamonas nauphoetae</name>
    <dbReference type="NCBI Taxonomy" id="2049346"/>
    <lineage>
        <taxon>Eukaryota</taxon>
        <taxon>Metamonada</taxon>
        <taxon>Preaxostyla</taxon>
        <taxon>Oxymonadida</taxon>
        <taxon>Blattamonas</taxon>
    </lineage>
</organism>
<gene>
    <name evidence="2" type="ORF">BLNAU_556</name>
</gene>
<evidence type="ECO:0000256" key="1">
    <source>
        <dbReference type="SAM" id="MobiDB-lite"/>
    </source>
</evidence>